<feature type="domain" description="BTB" evidence="1">
    <location>
        <begin position="357"/>
        <end position="421"/>
    </location>
</feature>
<gene>
    <name evidence="2" type="ORF">LARSCL_LOCUS20577</name>
</gene>
<evidence type="ECO:0000313" key="3">
    <source>
        <dbReference type="Proteomes" id="UP001497382"/>
    </source>
</evidence>
<dbReference type="Proteomes" id="UP001497382">
    <property type="component" value="Unassembled WGS sequence"/>
</dbReference>
<comment type="caution">
    <text evidence="2">The sequence shown here is derived from an EMBL/GenBank/DDBJ whole genome shotgun (WGS) entry which is preliminary data.</text>
</comment>
<keyword evidence="3" id="KW-1185">Reference proteome</keyword>
<dbReference type="InterPro" id="IPR008974">
    <property type="entry name" value="TRAF-like"/>
</dbReference>
<name>A0AAV2BR23_9ARAC</name>
<dbReference type="Pfam" id="PF00651">
    <property type="entry name" value="BTB"/>
    <property type="match status" value="1"/>
</dbReference>
<dbReference type="SUPFAM" id="SSF54695">
    <property type="entry name" value="POZ domain"/>
    <property type="match status" value="1"/>
</dbReference>
<proteinExistence type="predicted"/>
<dbReference type="InterPro" id="IPR011333">
    <property type="entry name" value="SKP1/BTB/POZ_sf"/>
</dbReference>
<evidence type="ECO:0000313" key="2">
    <source>
        <dbReference type="EMBL" id="CAL1297904.1"/>
    </source>
</evidence>
<organism evidence="2 3">
    <name type="scientific">Larinioides sclopetarius</name>
    <dbReference type="NCBI Taxonomy" id="280406"/>
    <lineage>
        <taxon>Eukaryota</taxon>
        <taxon>Metazoa</taxon>
        <taxon>Ecdysozoa</taxon>
        <taxon>Arthropoda</taxon>
        <taxon>Chelicerata</taxon>
        <taxon>Arachnida</taxon>
        <taxon>Araneae</taxon>
        <taxon>Araneomorphae</taxon>
        <taxon>Entelegynae</taxon>
        <taxon>Araneoidea</taxon>
        <taxon>Araneidae</taxon>
        <taxon>Larinioides</taxon>
    </lineage>
</organism>
<sequence>MESSKECGFTFTWIIENINYLDQNINLNSPNFNVNCLYKTEWNLRCVLRRDDYHKKIEKWLQLYKVETEPYNIDVSYELCLFDDNNEELQTFSSRKFFFHRGNYVAEYKCCKQFSRIKTIRCRMWLPSTKFCDIEQGFGRTRMCIERRRFIWTNTNIGQLKKTIFMTIYSKKCPSKCINLLLNISRICKKKLEIVVSNNFTCEKEVCCGYGLCGSYPYIQECQISIVDSKGNVMVCPEQEKWKIEEEIDPLFLGFEKAKIPKSKCHDKYYFLFSLDSANKDPMESCEQDNLASFQCECNICFGVELNQLEDVNGIPEECNDDIGKEQDGCVRVASSDMPPSNFMKDMLQLCLEKEFCDFNLKTETEIFPVHRAILGVRSPVFKAMFSHDIKENENKSVDVPDLSADTVRRMLLYIYTDKIENILWKDAFDLYIAGDKYQMLNLKERCSSILRSNLLPLNVCQILVLADERHDEDLKSAAQGYIVDHDAEIINLDAWKDIERNNPKLGVDILRQIVIKRQNV</sequence>
<dbReference type="Gene3D" id="2.60.210.10">
    <property type="entry name" value="Apoptosis, Tumor Necrosis Factor Receptor Associated Protein 2, Chain A"/>
    <property type="match status" value="1"/>
</dbReference>
<dbReference type="PROSITE" id="PS50097">
    <property type="entry name" value="BTB"/>
    <property type="match status" value="1"/>
</dbReference>
<dbReference type="EMBL" id="CAXIEN010000445">
    <property type="protein sequence ID" value="CAL1297904.1"/>
    <property type="molecule type" value="Genomic_DNA"/>
</dbReference>
<dbReference type="SUPFAM" id="SSF49599">
    <property type="entry name" value="TRAF domain-like"/>
    <property type="match status" value="1"/>
</dbReference>
<dbReference type="SMART" id="SM00225">
    <property type="entry name" value="BTB"/>
    <property type="match status" value="1"/>
</dbReference>
<dbReference type="Gene3D" id="3.30.710.10">
    <property type="entry name" value="Potassium Channel Kv1.1, Chain A"/>
    <property type="match status" value="1"/>
</dbReference>
<dbReference type="Gene3D" id="1.25.40.420">
    <property type="match status" value="1"/>
</dbReference>
<evidence type="ECO:0000259" key="1">
    <source>
        <dbReference type="PROSITE" id="PS50097"/>
    </source>
</evidence>
<protein>
    <recommendedName>
        <fullName evidence="1">BTB domain-containing protein</fullName>
    </recommendedName>
</protein>
<dbReference type="AlphaFoldDB" id="A0AAV2BR23"/>
<dbReference type="PANTHER" id="PTHR24413">
    <property type="entry name" value="SPECKLE-TYPE POZ PROTEIN"/>
    <property type="match status" value="1"/>
</dbReference>
<reference evidence="2 3" key="1">
    <citation type="submission" date="2024-04" db="EMBL/GenBank/DDBJ databases">
        <authorList>
            <person name="Rising A."/>
            <person name="Reimegard J."/>
            <person name="Sonavane S."/>
            <person name="Akerstrom W."/>
            <person name="Nylinder S."/>
            <person name="Hedman E."/>
            <person name="Kallberg Y."/>
        </authorList>
    </citation>
    <scope>NUCLEOTIDE SEQUENCE [LARGE SCALE GENOMIC DNA]</scope>
</reference>
<accession>A0AAV2BR23</accession>
<dbReference type="InterPro" id="IPR000210">
    <property type="entry name" value="BTB/POZ_dom"/>
</dbReference>
<dbReference type="CDD" id="cd18186">
    <property type="entry name" value="BTB_POZ_ZBTB_KLHL-like"/>
    <property type="match status" value="1"/>
</dbReference>